<reference evidence="2 3" key="1">
    <citation type="submission" date="2024-04" db="EMBL/GenBank/DDBJ databases">
        <title>Novel species of the genus Ideonella isolated from streams.</title>
        <authorList>
            <person name="Lu H."/>
        </authorList>
    </citation>
    <scope>NUCLEOTIDE SEQUENCE [LARGE SCALE GENOMIC DNA]</scope>
    <source>
        <strain evidence="2 3">DXS29W</strain>
    </source>
</reference>
<organism evidence="2 3">
    <name type="scientific">Ideonella lacteola</name>
    <dbReference type="NCBI Taxonomy" id="2984193"/>
    <lineage>
        <taxon>Bacteria</taxon>
        <taxon>Pseudomonadati</taxon>
        <taxon>Pseudomonadota</taxon>
        <taxon>Betaproteobacteria</taxon>
        <taxon>Burkholderiales</taxon>
        <taxon>Sphaerotilaceae</taxon>
        <taxon>Ideonella</taxon>
    </lineage>
</organism>
<feature type="signal peptide" evidence="1">
    <location>
        <begin position="1"/>
        <end position="19"/>
    </location>
</feature>
<evidence type="ECO:0000313" key="2">
    <source>
        <dbReference type="EMBL" id="MEK8031085.1"/>
    </source>
</evidence>
<evidence type="ECO:0000256" key="1">
    <source>
        <dbReference type="SAM" id="SignalP"/>
    </source>
</evidence>
<dbReference type="RefSeq" id="WP_341425447.1">
    <property type="nucleotide sequence ID" value="NZ_JBBUTG010000004.1"/>
</dbReference>
<keyword evidence="3" id="KW-1185">Reference proteome</keyword>
<name>A0ABU9BR12_9BURK</name>
<accession>A0ABU9BR12</accession>
<dbReference type="PROSITE" id="PS51257">
    <property type="entry name" value="PROKAR_LIPOPROTEIN"/>
    <property type="match status" value="1"/>
</dbReference>
<comment type="caution">
    <text evidence="2">The sequence shown here is derived from an EMBL/GenBank/DDBJ whole genome shotgun (WGS) entry which is preliminary data.</text>
</comment>
<feature type="chain" id="PRO_5045296030" evidence="1">
    <location>
        <begin position="20"/>
        <end position="296"/>
    </location>
</feature>
<dbReference type="EMBL" id="JBBUTG010000004">
    <property type="protein sequence ID" value="MEK8031085.1"/>
    <property type="molecule type" value="Genomic_DNA"/>
</dbReference>
<keyword evidence="1" id="KW-0732">Signal</keyword>
<dbReference type="Proteomes" id="UP001371218">
    <property type="component" value="Unassembled WGS sequence"/>
</dbReference>
<protein>
    <submittedName>
        <fullName evidence="2">Uncharacterized protein</fullName>
    </submittedName>
</protein>
<evidence type="ECO:0000313" key="3">
    <source>
        <dbReference type="Proteomes" id="UP001371218"/>
    </source>
</evidence>
<proteinExistence type="predicted"/>
<sequence>MSVRIHPALRAAFAGSLGAAVVGCSMAAASVEPPLRVVRQGRPDLPGLRNFAQVSYEGCLASKGQAPKPAPAMPDAALAALLVLEEEELFDGNKWAKYEVRRAVGADYSTPDCKIVVFHERSVTIETTCQSSLTAVGARLGDLMDENGAPVPKPEIHEEKASNPECDQPRHEVSLKGLRADDAGQGAQCVWNADLVARAAGAKTGADAAFDICLYTKRPFVYVKGLGRPVVLKSRSNDRSLTGEYIPAMFGQLAGYGNANLVTLSDGQPISVDRFSRSSAEAFLRQPVKTPIGSQR</sequence>
<gene>
    <name evidence="2" type="ORF">AACH06_09690</name>
</gene>